<organism evidence="1 2">
    <name type="scientific">Lactococcus nasutitermitis</name>
    <dbReference type="NCBI Taxonomy" id="1652957"/>
    <lineage>
        <taxon>Bacteria</taxon>
        <taxon>Bacillati</taxon>
        <taxon>Bacillota</taxon>
        <taxon>Bacilli</taxon>
        <taxon>Lactobacillales</taxon>
        <taxon>Streptococcaceae</taxon>
        <taxon>Lactococcus</taxon>
    </lineage>
</organism>
<reference evidence="2" key="1">
    <citation type="journal article" date="2019" name="Int. J. Syst. Evol. Microbiol.">
        <title>The Global Catalogue of Microorganisms (GCM) 10K type strain sequencing project: providing services to taxonomists for standard genome sequencing and annotation.</title>
        <authorList>
            <consortium name="The Broad Institute Genomics Platform"/>
            <consortium name="The Broad Institute Genome Sequencing Center for Infectious Disease"/>
            <person name="Wu L."/>
            <person name="Ma J."/>
        </authorList>
    </citation>
    <scope>NUCLEOTIDE SEQUENCE [LARGE SCALE GENOMIC DNA]</scope>
    <source>
        <strain evidence="2">CCUG 63287</strain>
    </source>
</reference>
<accession>A0ABV9JEM3</accession>
<proteinExistence type="predicted"/>
<sequence length="74" mass="8509">MQFFLENMINVHRHLIVQEDNLEAQLMVSLAEKQSLKNGDIIHFDKGMLIYKSSAENKTFDVNLTDGTEIILSQ</sequence>
<keyword evidence="2" id="KW-1185">Reference proteome</keyword>
<dbReference type="Proteomes" id="UP001595987">
    <property type="component" value="Unassembled WGS sequence"/>
</dbReference>
<evidence type="ECO:0000313" key="1">
    <source>
        <dbReference type="EMBL" id="MFC4652902.1"/>
    </source>
</evidence>
<dbReference type="EMBL" id="JBHSGD010000006">
    <property type="protein sequence ID" value="MFC4652902.1"/>
    <property type="molecule type" value="Genomic_DNA"/>
</dbReference>
<gene>
    <name evidence="1" type="ORF">ACFO26_08265</name>
</gene>
<comment type="caution">
    <text evidence="1">The sequence shown here is derived from an EMBL/GenBank/DDBJ whole genome shotgun (WGS) entry which is preliminary data.</text>
</comment>
<name>A0ABV9JEM3_9LACT</name>
<evidence type="ECO:0000313" key="2">
    <source>
        <dbReference type="Proteomes" id="UP001595987"/>
    </source>
</evidence>
<dbReference type="RefSeq" id="WP_280520344.1">
    <property type="nucleotide sequence ID" value="NZ_JBHSGD010000006.1"/>
</dbReference>
<protein>
    <submittedName>
        <fullName evidence="1">Uncharacterized protein</fullName>
    </submittedName>
</protein>